<accession>A0AAV5GF16</accession>
<proteinExistence type="predicted"/>
<dbReference type="EMBL" id="BQKY01000001">
    <property type="protein sequence ID" value="GJN87233.1"/>
    <property type="molecule type" value="Genomic_DNA"/>
</dbReference>
<dbReference type="Proteomes" id="UP001342314">
    <property type="component" value="Unassembled WGS sequence"/>
</dbReference>
<protein>
    <submittedName>
        <fullName evidence="1">Uncharacterized protein</fullName>
    </submittedName>
</protein>
<comment type="caution">
    <text evidence="1">The sequence shown here is derived from an EMBL/GenBank/DDBJ whole genome shotgun (WGS) entry which is preliminary data.</text>
</comment>
<keyword evidence="2" id="KW-1185">Reference proteome</keyword>
<organism evidence="1 2">
    <name type="scientific">Rhodotorula paludigena</name>
    <dbReference type="NCBI Taxonomy" id="86838"/>
    <lineage>
        <taxon>Eukaryota</taxon>
        <taxon>Fungi</taxon>
        <taxon>Dikarya</taxon>
        <taxon>Basidiomycota</taxon>
        <taxon>Pucciniomycotina</taxon>
        <taxon>Microbotryomycetes</taxon>
        <taxon>Sporidiobolales</taxon>
        <taxon>Sporidiobolaceae</taxon>
        <taxon>Rhodotorula</taxon>
    </lineage>
</organism>
<gene>
    <name evidence="1" type="ORF">Rhopal_000178-T1</name>
</gene>
<dbReference type="AlphaFoldDB" id="A0AAV5GF16"/>
<reference evidence="1 2" key="1">
    <citation type="submission" date="2021-12" db="EMBL/GenBank/DDBJ databases">
        <title>High titer production of polyol ester of fatty acids by Rhodotorula paludigena BS15 towards product separation-free biomass refinery.</title>
        <authorList>
            <person name="Mano J."/>
            <person name="Ono H."/>
            <person name="Tanaka T."/>
            <person name="Naito K."/>
            <person name="Sushida H."/>
            <person name="Ike M."/>
            <person name="Tokuyasu K."/>
            <person name="Kitaoka M."/>
        </authorList>
    </citation>
    <scope>NUCLEOTIDE SEQUENCE [LARGE SCALE GENOMIC DNA]</scope>
    <source>
        <strain evidence="1 2">BS15</strain>
    </source>
</reference>
<evidence type="ECO:0000313" key="1">
    <source>
        <dbReference type="EMBL" id="GJN87233.1"/>
    </source>
</evidence>
<evidence type="ECO:0000313" key="2">
    <source>
        <dbReference type="Proteomes" id="UP001342314"/>
    </source>
</evidence>
<sequence>MPDFEWPVLLNYIESTLVRRAKTAKRDAGAAEQECKAYCADVRTEFQQLWNSASWDQRDHAQECLEEANALVNKHNRLNPLKLLPELPSPEDYFHRKTPVPHSGRDALERRLDSAHHLNLCRPTNLRRNRELPPGSS</sequence>
<name>A0AAV5GF16_9BASI</name>